<gene>
    <name evidence="3" type="ORF">SNAT2548_LOCUS7025</name>
</gene>
<feature type="compositionally biased region" description="Basic and acidic residues" evidence="1">
    <location>
        <begin position="281"/>
        <end position="307"/>
    </location>
</feature>
<keyword evidence="4" id="KW-1185">Reference proteome</keyword>
<dbReference type="Proteomes" id="UP000604046">
    <property type="component" value="Unassembled WGS sequence"/>
</dbReference>
<evidence type="ECO:0000313" key="3">
    <source>
        <dbReference type="EMBL" id="CAE7210561.1"/>
    </source>
</evidence>
<dbReference type="AlphaFoldDB" id="A0A812JPC2"/>
<evidence type="ECO:0000259" key="2">
    <source>
        <dbReference type="Pfam" id="PF11822"/>
    </source>
</evidence>
<feature type="compositionally biased region" description="Basic and acidic residues" evidence="1">
    <location>
        <begin position="361"/>
        <end position="371"/>
    </location>
</feature>
<dbReference type="PANTHER" id="PTHR20946:SF0">
    <property type="entry name" value="SANT AND BTB DOMAIN REGULATOR OF CLASS SWITCH RECOMBINATION"/>
    <property type="match status" value="1"/>
</dbReference>
<comment type="caution">
    <text evidence="3">The sequence shown here is derived from an EMBL/GenBank/DDBJ whole genome shotgun (WGS) entry which is preliminary data.</text>
</comment>
<evidence type="ECO:0000313" key="4">
    <source>
        <dbReference type="Proteomes" id="UP000604046"/>
    </source>
</evidence>
<organism evidence="3 4">
    <name type="scientific">Symbiodinium natans</name>
    <dbReference type="NCBI Taxonomy" id="878477"/>
    <lineage>
        <taxon>Eukaryota</taxon>
        <taxon>Sar</taxon>
        <taxon>Alveolata</taxon>
        <taxon>Dinophyceae</taxon>
        <taxon>Suessiales</taxon>
        <taxon>Symbiodiniaceae</taxon>
        <taxon>Symbiodinium</taxon>
    </lineage>
</organism>
<dbReference type="Pfam" id="PF11822">
    <property type="entry name" value="BTB_SANBR"/>
    <property type="match status" value="1"/>
</dbReference>
<feature type="region of interest" description="Disordered" evidence="1">
    <location>
        <begin position="478"/>
        <end position="506"/>
    </location>
</feature>
<dbReference type="OrthoDB" id="550012at2759"/>
<sequence>MEGSRQVSSLEAKDIVSILISSDFLQMQKLVDECLKAMHDALADILPLPLDLGCIPDRLVASLAALFRPEELQELEDPRDRLKSRLWAHLLHALLAQGDCVLHCCTRCQRLFTTRERLSNACPKTAGCGVQPCFEQQLPFVLQHTIDTTWDVGVFLYQLWNQVGRSWNELYWKVWARLQYFQCKICKKHFCGLELGECRYHPQEPVLNDEGFLAYPCCNATAAAAPIWHPGCCVKEHEPDLAGTTDHITLDQLRRRMPYIAAGAKDALLVVEARDVSSQGDTKEAPDPGAVEERTPRAAGADGKDPPEGEVQAPKATDASPEWCHKARYCCDPPPEHLPTGASSGRAGSRPRRRPRSAASHRGEESPRRAMEYRLQRSPYDDSSSLDDFFVEQASDNFPDQRLPTFFEPKLPKGVANQRKLHHMMDVLREDDRRRMDELVARSCVYQSRVAFQRQQASIGPSAAERQVQKLAWLVTGWTSSGPQHPDVLGKSEPRPRRLTRPNALR</sequence>
<dbReference type="InterPro" id="IPR045902">
    <property type="entry name" value="SANBR-like"/>
</dbReference>
<feature type="region of interest" description="Disordered" evidence="1">
    <location>
        <begin position="335"/>
        <end position="371"/>
    </location>
</feature>
<protein>
    <recommendedName>
        <fullName evidence="2">SANT and BTB domain-containing protein</fullName>
    </recommendedName>
</protein>
<evidence type="ECO:0000256" key="1">
    <source>
        <dbReference type="SAM" id="MobiDB-lite"/>
    </source>
</evidence>
<name>A0A812JPC2_9DINO</name>
<dbReference type="PANTHER" id="PTHR20946">
    <property type="entry name" value="SANT AND BTB DOMAIN REGULATOR OF CLASS SWITCH RECOMBINATION"/>
    <property type="match status" value="1"/>
</dbReference>
<feature type="region of interest" description="Disordered" evidence="1">
    <location>
        <begin position="275"/>
        <end position="320"/>
    </location>
</feature>
<proteinExistence type="predicted"/>
<feature type="domain" description="SANT and BTB" evidence="2">
    <location>
        <begin position="6"/>
        <end position="35"/>
    </location>
</feature>
<dbReference type="InterPro" id="IPR021777">
    <property type="entry name" value="SANBR_BTB"/>
</dbReference>
<accession>A0A812JPC2</accession>
<reference evidence="3" key="1">
    <citation type="submission" date="2021-02" db="EMBL/GenBank/DDBJ databases">
        <authorList>
            <person name="Dougan E. K."/>
            <person name="Rhodes N."/>
            <person name="Thang M."/>
            <person name="Chan C."/>
        </authorList>
    </citation>
    <scope>NUCLEOTIDE SEQUENCE</scope>
</reference>
<dbReference type="EMBL" id="CAJNDS010000480">
    <property type="protein sequence ID" value="CAE7210561.1"/>
    <property type="molecule type" value="Genomic_DNA"/>
</dbReference>